<evidence type="ECO:0000256" key="3">
    <source>
        <dbReference type="ARBA" id="ARBA00022475"/>
    </source>
</evidence>
<dbReference type="Gene3D" id="6.10.140.1910">
    <property type="match status" value="1"/>
</dbReference>
<dbReference type="FunFam" id="1.10.287.70:FF:000056">
    <property type="entry name" value="Potassium voltage-gated channel subfamily KQT member 1"/>
    <property type="match status" value="1"/>
</dbReference>
<dbReference type="AlphaFoldDB" id="A0A915LQ85"/>
<keyword evidence="16" id="KW-1185">Reference proteome</keyword>
<evidence type="ECO:0000256" key="10">
    <source>
        <dbReference type="ARBA" id="ARBA00032659"/>
    </source>
</evidence>
<evidence type="ECO:0000256" key="12">
    <source>
        <dbReference type="SAM" id="MobiDB-lite"/>
    </source>
</evidence>
<reference evidence="17" key="1">
    <citation type="submission" date="2022-11" db="UniProtKB">
        <authorList>
            <consortium name="WormBaseParasite"/>
        </authorList>
    </citation>
    <scope>IDENTIFICATION</scope>
</reference>
<evidence type="ECO:0000256" key="2">
    <source>
        <dbReference type="ARBA" id="ARBA00022448"/>
    </source>
</evidence>
<dbReference type="WBParaSite" id="scaffold163_cov201.g395">
    <property type="protein sequence ID" value="scaffold163_cov201.g395"/>
    <property type="gene ID" value="scaffold163_cov201.g395"/>
</dbReference>
<keyword evidence="4 13" id="KW-0812">Transmembrane</keyword>
<evidence type="ECO:0000256" key="1">
    <source>
        <dbReference type="ARBA" id="ARBA00004651"/>
    </source>
</evidence>
<dbReference type="GO" id="GO:0005249">
    <property type="term" value="F:voltage-gated potassium channel activity"/>
    <property type="evidence" value="ECO:0007669"/>
    <property type="project" value="InterPro"/>
</dbReference>
<dbReference type="SUPFAM" id="SSF81324">
    <property type="entry name" value="Voltage-gated potassium channels"/>
    <property type="match status" value="1"/>
</dbReference>
<feature type="compositionally biased region" description="Basic and acidic residues" evidence="12">
    <location>
        <begin position="181"/>
        <end position="198"/>
    </location>
</feature>
<comment type="subcellular location">
    <subcellularLocation>
        <location evidence="1">Cell membrane</location>
        <topology evidence="1">Multi-pass membrane protein</topology>
    </subcellularLocation>
</comment>
<keyword evidence="9" id="KW-0407">Ion channel</keyword>
<comment type="catalytic activity">
    <reaction evidence="11">
        <text>K(+)(in) = K(+)(out)</text>
        <dbReference type="Rhea" id="RHEA:29463"/>
        <dbReference type="ChEBI" id="CHEBI:29103"/>
    </reaction>
</comment>
<keyword evidence="8 13" id="KW-0472">Membrane</keyword>
<evidence type="ECO:0000256" key="9">
    <source>
        <dbReference type="ARBA" id="ARBA00023303"/>
    </source>
</evidence>
<dbReference type="InterPro" id="IPR003937">
    <property type="entry name" value="K_chnl_volt-dep_KCNQ"/>
</dbReference>
<feature type="domain" description="Ion transport" evidence="14">
    <location>
        <begin position="2"/>
        <end position="127"/>
    </location>
</feature>
<evidence type="ECO:0000256" key="13">
    <source>
        <dbReference type="SAM" id="Phobius"/>
    </source>
</evidence>
<dbReference type="Proteomes" id="UP000887561">
    <property type="component" value="Unplaced"/>
</dbReference>
<keyword evidence="7" id="KW-0406">Ion transport</keyword>
<evidence type="ECO:0000256" key="8">
    <source>
        <dbReference type="ARBA" id="ARBA00023136"/>
    </source>
</evidence>
<evidence type="ECO:0000256" key="6">
    <source>
        <dbReference type="ARBA" id="ARBA00022989"/>
    </source>
</evidence>
<dbReference type="GO" id="GO:0008076">
    <property type="term" value="C:voltage-gated potassium channel complex"/>
    <property type="evidence" value="ECO:0007669"/>
    <property type="project" value="TreeGrafter"/>
</dbReference>
<evidence type="ECO:0000256" key="4">
    <source>
        <dbReference type="ARBA" id="ARBA00022692"/>
    </source>
</evidence>
<dbReference type="PRINTS" id="PR00169">
    <property type="entry name" value="KCHANNEL"/>
</dbReference>
<proteinExistence type="predicted"/>
<evidence type="ECO:0000313" key="16">
    <source>
        <dbReference type="Proteomes" id="UP000887561"/>
    </source>
</evidence>
<keyword evidence="3" id="KW-1003">Cell membrane</keyword>
<organism evidence="16 17">
    <name type="scientific">Meloidogyne javanica</name>
    <name type="common">Root-knot nematode worm</name>
    <dbReference type="NCBI Taxonomy" id="6303"/>
    <lineage>
        <taxon>Eukaryota</taxon>
        <taxon>Metazoa</taxon>
        <taxon>Ecdysozoa</taxon>
        <taxon>Nematoda</taxon>
        <taxon>Chromadorea</taxon>
        <taxon>Rhabditida</taxon>
        <taxon>Tylenchina</taxon>
        <taxon>Tylenchomorpha</taxon>
        <taxon>Tylenchoidea</taxon>
        <taxon>Meloidogynidae</taxon>
        <taxon>Meloidogyninae</taxon>
        <taxon>Meloidogyne</taxon>
        <taxon>Meloidogyne incognita group</taxon>
    </lineage>
</organism>
<feature type="transmembrane region" description="Helical" evidence="13">
    <location>
        <begin position="67"/>
        <end position="84"/>
    </location>
</feature>
<dbReference type="Pfam" id="PF03520">
    <property type="entry name" value="KCNQ_channel"/>
    <property type="match status" value="1"/>
</dbReference>
<evidence type="ECO:0000256" key="5">
    <source>
        <dbReference type="ARBA" id="ARBA00022958"/>
    </source>
</evidence>
<dbReference type="InterPro" id="IPR005821">
    <property type="entry name" value="Ion_trans_dom"/>
</dbReference>
<evidence type="ECO:0000256" key="7">
    <source>
        <dbReference type="ARBA" id="ARBA00023065"/>
    </source>
</evidence>
<accession>A0A915LQ85</accession>
<keyword evidence="2" id="KW-0813">Transport</keyword>
<evidence type="ECO:0000259" key="15">
    <source>
        <dbReference type="Pfam" id="PF03520"/>
    </source>
</evidence>
<keyword evidence="6 13" id="KW-1133">Transmembrane helix</keyword>
<evidence type="ECO:0000256" key="11">
    <source>
        <dbReference type="ARBA" id="ARBA00034430"/>
    </source>
</evidence>
<feature type="transmembrane region" description="Helical" evidence="13">
    <location>
        <begin position="25"/>
        <end position="46"/>
    </location>
</feature>
<evidence type="ECO:0000259" key="14">
    <source>
        <dbReference type="Pfam" id="PF00520"/>
    </source>
</evidence>
<dbReference type="PANTHER" id="PTHR47735">
    <property type="entry name" value="POTASSIUM VOLTAGE-GATED CHANNEL SUBFAMILY KQT MEMBER 4"/>
    <property type="match status" value="1"/>
</dbReference>
<feature type="domain" description="Potassium channel voltage dependent KCNQ C-terminal" evidence="15">
    <location>
        <begin position="250"/>
        <end position="292"/>
    </location>
</feature>
<dbReference type="PANTHER" id="PTHR47735:SF14">
    <property type="entry name" value="POTASSIUM VOLTAGE-GATED CHANNEL SUBFAMILY KQT MEMBER 1"/>
    <property type="match status" value="1"/>
</dbReference>
<dbReference type="Pfam" id="PF00520">
    <property type="entry name" value="Ion_trans"/>
    <property type="match status" value="1"/>
</dbReference>
<dbReference type="InterPro" id="IPR013821">
    <property type="entry name" value="K_chnl_volt-dep_KCNQ_C"/>
</dbReference>
<feature type="transmembrane region" description="Helical" evidence="13">
    <location>
        <begin position="96"/>
        <end position="122"/>
    </location>
</feature>
<protein>
    <recommendedName>
        <fullName evidence="10">IKs producing slow voltage-gated potassium channel subunit alpha KvLQT1</fullName>
    </recommendedName>
</protein>
<sequence>MLHVDRQGGTWRLLGSVVFIHRQELITTLYIGFLGLIFASYFVYLAERDTQQIGPDGRPAFGSYADALWWGVVIIQITMTTIGYGDVVPQTWIGRIVASCFAIFAISFFALPAGILGSGFALKVQQKQRQKHFNRQIPAAATLIQCLWRCYAADKSSKSIATWRNGSFYRRKQSQIYLQQKSDKDPDKHFEGDAKNTPENDSPSSPTFRMLCGPRKKPSLFSDSKSEDNCFEEHEEPHINSSLPLMRIGHVRDVLEQYSQGHLNMMVRIKELQRRLDQTLGKPGQYQANNGRKSNTMTIGSRISRIEMQAC</sequence>
<evidence type="ECO:0000313" key="17">
    <source>
        <dbReference type="WBParaSite" id="scaffold163_cov201.g395"/>
    </source>
</evidence>
<dbReference type="Gene3D" id="1.10.287.70">
    <property type="match status" value="1"/>
</dbReference>
<keyword evidence="5" id="KW-0630">Potassium</keyword>
<name>A0A915LQ85_MELJA</name>
<feature type="region of interest" description="Disordered" evidence="12">
    <location>
        <begin position="179"/>
        <end position="215"/>
    </location>
</feature>